<proteinExistence type="predicted"/>
<dbReference type="Pfam" id="PF13968">
    <property type="entry name" value="DUF4220"/>
    <property type="match status" value="1"/>
</dbReference>
<gene>
    <name evidence="4" type="ORF">EJB05_48544</name>
</gene>
<keyword evidence="5" id="KW-1185">Reference proteome</keyword>
<dbReference type="InterPro" id="IPR007658">
    <property type="entry name" value="DUF594"/>
</dbReference>
<dbReference type="Proteomes" id="UP000324897">
    <property type="component" value="Unassembled WGS sequence"/>
</dbReference>
<dbReference type="Pfam" id="PF04578">
    <property type="entry name" value="DUF594"/>
    <property type="match status" value="1"/>
</dbReference>
<reference evidence="4 5" key="1">
    <citation type="journal article" date="2019" name="Sci. Rep.">
        <title>A high-quality genome of Eragrostis curvula grass provides insights into Poaceae evolution and supports new strategies to enhance forage quality.</title>
        <authorList>
            <person name="Carballo J."/>
            <person name="Santos B.A.C.M."/>
            <person name="Zappacosta D."/>
            <person name="Garbus I."/>
            <person name="Selva J.P."/>
            <person name="Gallo C.A."/>
            <person name="Diaz A."/>
            <person name="Albertini E."/>
            <person name="Caccamo M."/>
            <person name="Echenique V."/>
        </authorList>
    </citation>
    <scope>NUCLEOTIDE SEQUENCE [LARGE SCALE GENOMIC DNA]</scope>
    <source>
        <strain evidence="5">cv. Victoria</strain>
        <tissue evidence="4">Leaf</tissue>
    </source>
</reference>
<name>A0A5J9T277_9POAL</name>
<feature type="transmembrane region" description="Helical" evidence="2">
    <location>
        <begin position="78"/>
        <end position="100"/>
    </location>
</feature>
<feature type="transmembrane region" description="Helical" evidence="2">
    <location>
        <begin position="112"/>
        <end position="128"/>
    </location>
</feature>
<accession>A0A5J9T277</accession>
<evidence type="ECO:0000256" key="1">
    <source>
        <dbReference type="SAM" id="MobiDB-lite"/>
    </source>
</evidence>
<feature type="transmembrane region" description="Helical" evidence="2">
    <location>
        <begin position="46"/>
        <end position="66"/>
    </location>
</feature>
<feature type="non-terminal residue" evidence="4">
    <location>
        <position position="1"/>
    </location>
</feature>
<organism evidence="4 5">
    <name type="scientific">Eragrostis curvula</name>
    <name type="common">weeping love grass</name>
    <dbReference type="NCBI Taxonomy" id="38414"/>
    <lineage>
        <taxon>Eukaryota</taxon>
        <taxon>Viridiplantae</taxon>
        <taxon>Streptophyta</taxon>
        <taxon>Embryophyta</taxon>
        <taxon>Tracheophyta</taxon>
        <taxon>Spermatophyta</taxon>
        <taxon>Magnoliopsida</taxon>
        <taxon>Liliopsida</taxon>
        <taxon>Poales</taxon>
        <taxon>Poaceae</taxon>
        <taxon>PACMAD clade</taxon>
        <taxon>Chloridoideae</taxon>
        <taxon>Eragrostideae</taxon>
        <taxon>Eragrostidinae</taxon>
        <taxon>Eragrostis</taxon>
    </lineage>
</organism>
<evidence type="ECO:0000313" key="5">
    <source>
        <dbReference type="Proteomes" id="UP000324897"/>
    </source>
</evidence>
<feature type="region of interest" description="Disordered" evidence="1">
    <location>
        <begin position="758"/>
        <end position="783"/>
    </location>
</feature>
<dbReference type="PANTHER" id="PTHR31325">
    <property type="entry name" value="OS01G0798800 PROTEIN-RELATED"/>
    <property type="match status" value="1"/>
</dbReference>
<sequence>MDAVRPLSFWNHWATQILVLLSLGFQVPLLLLAGTRRREAHAVVKFLLWLAYQLADTTATYAIGHLSVSSVPQEHRLVAFWAPFLVLHLGGPDNIGAYALEDSSLWLRHFQGFVVQVLGAGYVVYKHIAGSDPFLLVAAIVMSILGFVKYAERVLAIKYADLESIRSYLKEEAIAEHQHFNPMDIPSVSSGKAAGADQDETAGADQDEIDIRRAHSMFHICKHAMVDSWLESDLDLEMLKALKLEPYKDMWTLMELELSLMYDILYTKAAMIYTWHGYCIRAGSSLATAASFLLFQFSDKRDHSRVDVAVTYTLLAGAFLLETVSLLSALGSSWTYSFLCTTGWSWIRYAALCSGRWDRFRWLVRMIKQRVSNRSTRRWSGKMGQYNMLYFSSIHGSNARVRLFVRLAAKLGQKEWWIRYHYSRSVHISKHLKPWLFYYVRGLDSKGKLSTMGLLNNGWAAAMELPPPPPRKSKRRNLRGGAVPASTKRPEHPPELVSFYECLNQYRGDEFQDAIIVLHIATDVFLAKSSRVGGSNPVKINIYVEEYHGNLSVPKEDLVVAIRTLSNYMMFLLVDRPYMLPGPAQSMLYRRTRKNLSDVGEKLPERQDSMYRIFKDLFGLHDDPKFASFRDELAKTLLAQDLREDDRDKPRLFHAKMIAEALIGIEGIKGSDFVLNLLLNVWMHYLVFAANRCSRESHAKKLSNGGELTTILWLMQDHFHQESNLAQDDDTPASFIIITYVCQPPKIPSYYKDNSITAPEPKKVTKEQNRSNPVAKPGLNLIE</sequence>
<feature type="transmembrane region" description="Helical" evidence="2">
    <location>
        <begin position="309"/>
        <end position="330"/>
    </location>
</feature>
<evidence type="ECO:0000313" key="4">
    <source>
        <dbReference type="EMBL" id="TVU05384.1"/>
    </source>
</evidence>
<dbReference type="AlphaFoldDB" id="A0A5J9T277"/>
<keyword evidence="2" id="KW-0472">Membrane</keyword>
<evidence type="ECO:0000259" key="3">
    <source>
        <dbReference type="Pfam" id="PF13968"/>
    </source>
</evidence>
<feature type="region of interest" description="Disordered" evidence="1">
    <location>
        <begin position="465"/>
        <end position="490"/>
    </location>
</feature>
<keyword evidence="2" id="KW-0812">Transmembrane</keyword>
<dbReference type="Gramene" id="TVU05384">
    <property type="protein sequence ID" value="TVU05384"/>
    <property type="gene ID" value="EJB05_48544"/>
</dbReference>
<feature type="transmembrane region" description="Helical" evidence="2">
    <location>
        <begin position="134"/>
        <end position="151"/>
    </location>
</feature>
<keyword evidence="2" id="KW-1133">Transmembrane helix</keyword>
<comment type="caution">
    <text evidence="4">The sequence shown here is derived from an EMBL/GenBank/DDBJ whole genome shotgun (WGS) entry which is preliminary data.</text>
</comment>
<feature type="compositionally biased region" description="Basic and acidic residues" evidence="1">
    <location>
        <begin position="760"/>
        <end position="769"/>
    </location>
</feature>
<dbReference type="EMBL" id="RWGY01000051">
    <property type="protein sequence ID" value="TVU05384.1"/>
    <property type="molecule type" value="Genomic_DNA"/>
</dbReference>
<protein>
    <recommendedName>
        <fullName evidence="3">DUF4220 domain-containing protein</fullName>
    </recommendedName>
</protein>
<feature type="domain" description="DUF4220" evidence="3">
    <location>
        <begin position="49"/>
        <end position="389"/>
    </location>
</feature>
<evidence type="ECO:0000256" key="2">
    <source>
        <dbReference type="SAM" id="Phobius"/>
    </source>
</evidence>
<dbReference type="InterPro" id="IPR025315">
    <property type="entry name" value="DUF4220"/>
</dbReference>
<dbReference type="OrthoDB" id="625425at2759"/>
<feature type="transmembrane region" description="Helical" evidence="2">
    <location>
        <begin position="12"/>
        <end position="34"/>
    </location>
</feature>